<dbReference type="Proteomes" id="UP000192330">
    <property type="component" value="Unassembled WGS sequence"/>
</dbReference>
<proteinExistence type="predicted"/>
<evidence type="ECO:0000313" key="1">
    <source>
        <dbReference type="EMBL" id="SMD00942.1"/>
    </source>
</evidence>
<evidence type="ECO:0000313" key="2">
    <source>
        <dbReference type="Proteomes" id="UP000192330"/>
    </source>
</evidence>
<sequence>MMADFKNAVREALAEFARSDLGPDPAPDWHAMLSVQMAHMLIGASLALFHAPTRLVAFLFSCWIVKELLGDIPNGGGTWPVMADSIADLSFGALGYFIAKSQMAKAGHDHG</sequence>
<name>A0A1W2DV51_9RHOB</name>
<gene>
    <name evidence="1" type="ORF">SAMN06295998_11810</name>
</gene>
<protein>
    <submittedName>
        <fullName evidence="1">Uncharacterized protein</fullName>
    </submittedName>
</protein>
<dbReference type="STRING" id="1387277.SAMN06295998_11810"/>
<keyword evidence="2" id="KW-1185">Reference proteome</keyword>
<accession>A0A1W2DV51</accession>
<reference evidence="1 2" key="1">
    <citation type="submission" date="2017-04" db="EMBL/GenBank/DDBJ databases">
        <authorList>
            <person name="Afonso C.L."/>
            <person name="Miller P.J."/>
            <person name="Scott M.A."/>
            <person name="Spackman E."/>
            <person name="Goraichik I."/>
            <person name="Dimitrov K.M."/>
            <person name="Suarez D.L."/>
            <person name="Swayne D.E."/>
        </authorList>
    </citation>
    <scope>NUCLEOTIDE SEQUENCE [LARGE SCALE GENOMIC DNA]</scope>
    <source>
        <strain evidence="1 2">CGMCC 1.12644</strain>
    </source>
</reference>
<organism evidence="1 2">
    <name type="scientific">Primorskyibacter flagellatus</name>
    <dbReference type="NCBI Taxonomy" id="1387277"/>
    <lineage>
        <taxon>Bacteria</taxon>
        <taxon>Pseudomonadati</taxon>
        <taxon>Pseudomonadota</taxon>
        <taxon>Alphaproteobacteria</taxon>
        <taxon>Rhodobacterales</taxon>
        <taxon>Roseobacteraceae</taxon>
        <taxon>Primorskyibacter</taxon>
    </lineage>
</organism>
<dbReference type="AlphaFoldDB" id="A0A1W2DV51"/>
<dbReference type="EMBL" id="FWYD01000018">
    <property type="protein sequence ID" value="SMD00942.1"/>
    <property type="molecule type" value="Genomic_DNA"/>
</dbReference>